<evidence type="ECO:0000256" key="1">
    <source>
        <dbReference type="SAM" id="MobiDB-lite"/>
    </source>
</evidence>
<feature type="region of interest" description="Disordered" evidence="1">
    <location>
        <begin position="1"/>
        <end position="23"/>
    </location>
</feature>
<dbReference type="RefSeq" id="XP_039119569.1">
    <property type="nucleotide sequence ID" value="XM_039263635.1"/>
</dbReference>
<sequence>MAKSGASRNEGKNKDSKLVDHSSVHFESSVVGSLSNVSPPRRQSPRLKGINAVYESVDDYSSKLHQPNNNNHPFVTEQIKSEVHEEGNLNDNCKQRCITCSSDLDSSSNTDDPNIISMTLKDFQARCKAKKRKSLKHNASMSTALKSQSSSDLSQEQDHSSERPDEESDLNLPLISLKLKVMKKSSPPGRKRSRLCSSEHSSCSKAEPSGGEEDSQALTRKIVIEINNSNPPPVGQLKIDPELLNVKNEILENGSLDACIALDVGENSFLGISNKYQEVYEAEFSEGINGLNSSPKGLVQTELNDHAANPNLTCCIKSEILDAHNQEHKSTVFVANPANGDFTANFTCPVNMQVELDGGDESDLQKEELNCSDNTISECCVNEVSMLHMKHKYNCLADFAKDTICIESSEPVVPSRVPACTSTSTNNDGFPIEDSIHGKNVNWLNDGSVKCYENEEIANCVPLKAIEGHGNMVCEAEELPVCSICTDEAIDNSDSFRDSHDSFDHSVPSNKVEYLGNMVDEGLSTDLPAKHNKMHISCDCRDYPENGAHGLCSQKVDQFNDRNGSHFGENGGSTNDIYDCSPIKVIEHCGIVVDEQAKELLICSVNSDPAIASSASFRDFHDSFDTSPTGNSVESLDNMVDDVHRKEMPAYCNTRYFFSHAGGHLENGTYDLSSQQLNVCSSNGSISQITGDRLHETELISAISENALNYYGSKIDCDSDEFARVIDTKVVRAAVDDHSPRCPASCLGSFCLLRLTDDSTSEAEENILPSTFHSETDAAAERPACPPEILPKDDCPKTEFNLDQSIGGLEHTPEKLLSNRKTISPTSQEKLRQAVNGVDLYDALQSSKTRKRLWYENSAGNEIPSSLSGSNESKPLSFSDRMTKKPKGRNDDLPIAVKGILKSPDASNRSPCSCMESSLAKKQTQKAIEFSQQQMHDIEGVAMKLLKGLKSMKSIVQRNMLSEDSLPMTSNLATDEIRAALDNASTLEGYTKRWLTIMARDCNRFCKIMKGDKKEASVNGIRKEGKKISFADEAGGLLCHVKVFE</sequence>
<dbReference type="Proteomes" id="UP001515500">
    <property type="component" value="Unplaced"/>
</dbReference>
<organism evidence="2 4">
    <name type="scientific">Dioscorea cayennensis subsp. rotundata</name>
    <name type="common">White Guinea yam</name>
    <name type="synonym">Dioscorea rotundata</name>
    <dbReference type="NCBI Taxonomy" id="55577"/>
    <lineage>
        <taxon>Eukaryota</taxon>
        <taxon>Viridiplantae</taxon>
        <taxon>Streptophyta</taxon>
        <taxon>Embryophyta</taxon>
        <taxon>Tracheophyta</taxon>
        <taxon>Spermatophyta</taxon>
        <taxon>Magnoliopsida</taxon>
        <taxon>Liliopsida</taxon>
        <taxon>Dioscoreales</taxon>
        <taxon>Dioscoreaceae</taxon>
        <taxon>Dioscorea</taxon>
    </lineage>
</organism>
<feature type="region of interest" description="Disordered" evidence="1">
    <location>
        <begin position="860"/>
        <end position="892"/>
    </location>
</feature>
<feature type="compositionally biased region" description="Low complexity" evidence="1">
    <location>
        <begin position="195"/>
        <end position="209"/>
    </location>
</feature>
<feature type="compositionally biased region" description="Basic and acidic residues" evidence="1">
    <location>
        <begin position="9"/>
        <end position="23"/>
    </location>
</feature>
<feature type="region of interest" description="Disordered" evidence="1">
    <location>
        <begin position="770"/>
        <end position="803"/>
    </location>
</feature>
<feature type="compositionally biased region" description="Polar residues" evidence="1">
    <location>
        <begin position="860"/>
        <end position="876"/>
    </location>
</feature>
<dbReference type="AlphaFoldDB" id="A0AB40AX63"/>
<feature type="region of interest" description="Disordered" evidence="1">
    <location>
        <begin position="131"/>
        <end position="215"/>
    </location>
</feature>
<evidence type="ECO:0000313" key="3">
    <source>
        <dbReference type="RefSeq" id="XP_039119569.1"/>
    </source>
</evidence>
<reference evidence="3 4" key="1">
    <citation type="submission" date="2025-04" db="UniProtKB">
        <authorList>
            <consortium name="RefSeq"/>
        </authorList>
    </citation>
    <scope>IDENTIFICATION</scope>
</reference>
<gene>
    <name evidence="3 4" type="primary">LOC120255852</name>
</gene>
<feature type="compositionally biased region" description="Polar residues" evidence="1">
    <location>
        <begin position="137"/>
        <end position="146"/>
    </location>
</feature>
<feature type="compositionally biased region" description="Polar residues" evidence="1">
    <location>
        <begin position="819"/>
        <end position="828"/>
    </location>
</feature>
<dbReference type="RefSeq" id="XP_039119570.1">
    <property type="nucleotide sequence ID" value="XM_039263636.1"/>
</dbReference>
<dbReference type="PANTHER" id="PTHR34461:SF2">
    <property type="entry name" value="EXPRESSED PROTEIN"/>
    <property type="match status" value="1"/>
</dbReference>
<keyword evidence="2" id="KW-1185">Reference proteome</keyword>
<protein>
    <submittedName>
        <fullName evidence="3 4">Uncharacterized protein LOC120255852</fullName>
    </submittedName>
</protein>
<name>A0AB40AX63_DIOCR</name>
<dbReference type="PANTHER" id="PTHR34461">
    <property type="entry name" value="EXPRESSED PROTEIN"/>
    <property type="match status" value="1"/>
</dbReference>
<feature type="region of interest" description="Disordered" evidence="1">
    <location>
        <begin position="809"/>
        <end position="828"/>
    </location>
</feature>
<proteinExistence type="predicted"/>
<evidence type="ECO:0000313" key="4">
    <source>
        <dbReference type="RefSeq" id="XP_039119570.1"/>
    </source>
</evidence>
<dbReference type="GeneID" id="120255852"/>
<evidence type="ECO:0000313" key="2">
    <source>
        <dbReference type="Proteomes" id="UP001515500"/>
    </source>
</evidence>
<accession>A0AB40AX63</accession>